<name>R7U823_CAPTE</name>
<keyword evidence="2" id="KW-0813">Transport</keyword>
<keyword evidence="7" id="KW-0472">Membrane</keyword>
<evidence type="ECO:0000256" key="6">
    <source>
        <dbReference type="ARBA" id="ARBA00023201"/>
    </source>
</evidence>
<keyword evidence="7" id="KW-1133">Transmembrane helix</keyword>
<dbReference type="InterPro" id="IPR051163">
    <property type="entry name" value="Sodium:Solute_Symporter_SSF"/>
</dbReference>
<evidence type="ECO:0000256" key="5">
    <source>
        <dbReference type="ARBA" id="ARBA00023065"/>
    </source>
</evidence>
<dbReference type="EnsemblMetazoa" id="CapteT105281">
    <property type="protein sequence ID" value="CapteP105281"/>
    <property type="gene ID" value="CapteG105281"/>
</dbReference>
<feature type="transmembrane region" description="Helical" evidence="7">
    <location>
        <begin position="26"/>
        <end position="47"/>
    </location>
</feature>
<dbReference type="OMA" id="TEENHAT"/>
<dbReference type="EMBL" id="AMQN01008793">
    <property type="status" value="NOT_ANNOTATED_CDS"/>
    <property type="molecule type" value="Genomic_DNA"/>
</dbReference>
<dbReference type="Proteomes" id="UP000014760">
    <property type="component" value="Unassembled WGS sequence"/>
</dbReference>
<feature type="transmembrane region" description="Helical" evidence="7">
    <location>
        <begin position="54"/>
        <end position="73"/>
    </location>
</feature>
<evidence type="ECO:0000313" key="10">
    <source>
        <dbReference type="Proteomes" id="UP000014760"/>
    </source>
</evidence>
<evidence type="ECO:0000256" key="2">
    <source>
        <dbReference type="ARBA" id="ARBA00022448"/>
    </source>
</evidence>
<evidence type="ECO:0000313" key="8">
    <source>
        <dbReference type="EMBL" id="ELU02515.1"/>
    </source>
</evidence>
<organism evidence="8">
    <name type="scientific">Capitella teleta</name>
    <name type="common">Polychaete worm</name>
    <dbReference type="NCBI Taxonomy" id="283909"/>
    <lineage>
        <taxon>Eukaryota</taxon>
        <taxon>Metazoa</taxon>
        <taxon>Spiralia</taxon>
        <taxon>Lophotrochozoa</taxon>
        <taxon>Annelida</taxon>
        <taxon>Polychaeta</taxon>
        <taxon>Sedentaria</taxon>
        <taxon>Scolecida</taxon>
        <taxon>Capitellidae</taxon>
        <taxon>Capitella</taxon>
    </lineage>
</organism>
<evidence type="ECO:0000256" key="4">
    <source>
        <dbReference type="ARBA" id="ARBA00023053"/>
    </source>
</evidence>
<evidence type="ECO:0008006" key="11">
    <source>
        <dbReference type="Google" id="ProtNLM"/>
    </source>
</evidence>
<reference evidence="10" key="1">
    <citation type="submission" date="2012-12" db="EMBL/GenBank/DDBJ databases">
        <authorList>
            <person name="Hellsten U."/>
            <person name="Grimwood J."/>
            <person name="Chapman J.A."/>
            <person name="Shapiro H."/>
            <person name="Aerts A."/>
            <person name="Otillar R.P."/>
            <person name="Terry A.Y."/>
            <person name="Boore J.L."/>
            <person name="Simakov O."/>
            <person name="Marletaz F."/>
            <person name="Cho S.-J."/>
            <person name="Edsinger-Gonzales E."/>
            <person name="Havlak P."/>
            <person name="Kuo D.-H."/>
            <person name="Larsson T."/>
            <person name="Lv J."/>
            <person name="Arendt D."/>
            <person name="Savage R."/>
            <person name="Osoegawa K."/>
            <person name="de Jong P."/>
            <person name="Lindberg D.R."/>
            <person name="Seaver E.C."/>
            <person name="Weisblat D.A."/>
            <person name="Putnam N.H."/>
            <person name="Grigoriev I.V."/>
            <person name="Rokhsar D.S."/>
        </authorList>
    </citation>
    <scope>NUCLEOTIDE SEQUENCE</scope>
    <source>
        <strain evidence="10">I ESC-2004</strain>
    </source>
</reference>
<sequence>FGLLAMCVAFIALQLGGPVTQIAISFFGASGGPLLGMYLLGCLFPWANAKGVCISAPIAVCLCLWLAIGGYTIPKSSVLPPAPSENCPINSRNSSIVDSNVYFVLHVISYFAFRNPLEDFYSISYLWYSLIGISTTVFLGLLISFITGKFLLKYIYLSFLKAIFYFFKEQRKEKISIHL</sequence>
<keyword evidence="3" id="KW-1003">Cell membrane</keyword>
<dbReference type="PANTHER" id="PTHR42985:SF40">
    <property type="entry name" value="LD47995P-RELATED"/>
    <property type="match status" value="1"/>
</dbReference>
<evidence type="ECO:0000256" key="7">
    <source>
        <dbReference type="SAM" id="Phobius"/>
    </source>
</evidence>
<feature type="transmembrane region" description="Helical" evidence="7">
    <location>
        <begin position="151"/>
        <end position="167"/>
    </location>
</feature>
<dbReference type="PANTHER" id="PTHR42985">
    <property type="entry name" value="SODIUM-COUPLED MONOCARBOXYLATE TRANSPORTER"/>
    <property type="match status" value="1"/>
</dbReference>
<dbReference type="GO" id="GO:0015293">
    <property type="term" value="F:symporter activity"/>
    <property type="evidence" value="ECO:0007669"/>
    <property type="project" value="TreeGrafter"/>
</dbReference>
<dbReference type="HOGENOM" id="CLU_1507064_0_0_1"/>
<dbReference type="Gene3D" id="1.20.1730.10">
    <property type="entry name" value="Sodium/glucose cotransporter"/>
    <property type="match status" value="1"/>
</dbReference>
<dbReference type="STRING" id="283909.R7U823"/>
<feature type="non-terminal residue" evidence="8">
    <location>
        <position position="1"/>
    </location>
</feature>
<keyword evidence="10" id="KW-1185">Reference proteome</keyword>
<dbReference type="AlphaFoldDB" id="R7U823"/>
<evidence type="ECO:0000313" key="9">
    <source>
        <dbReference type="EnsemblMetazoa" id="CapteP105281"/>
    </source>
</evidence>
<evidence type="ECO:0000256" key="3">
    <source>
        <dbReference type="ARBA" id="ARBA00022475"/>
    </source>
</evidence>
<dbReference type="OrthoDB" id="6153852at2759"/>
<feature type="transmembrane region" description="Helical" evidence="7">
    <location>
        <begin position="125"/>
        <end position="145"/>
    </location>
</feature>
<evidence type="ECO:0000256" key="1">
    <source>
        <dbReference type="ARBA" id="ARBA00004651"/>
    </source>
</evidence>
<reference evidence="9" key="3">
    <citation type="submission" date="2015-06" db="UniProtKB">
        <authorList>
            <consortium name="EnsemblMetazoa"/>
        </authorList>
    </citation>
    <scope>IDENTIFICATION</scope>
</reference>
<gene>
    <name evidence="8" type="ORF">CAPTEDRAFT_105281</name>
</gene>
<dbReference type="GO" id="GO:0005886">
    <property type="term" value="C:plasma membrane"/>
    <property type="evidence" value="ECO:0007669"/>
    <property type="project" value="UniProtKB-SubCell"/>
</dbReference>
<dbReference type="GO" id="GO:0006814">
    <property type="term" value="P:sodium ion transport"/>
    <property type="evidence" value="ECO:0007669"/>
    <property type="project" value="UniProtKB-KW"/>
</dbReference>
<proteinExistence type="predicted"/>
<reference evidence="8 10" key="2">
    <citation type="journal article" date="2013" name="Nature">
        <title>Insights into bilaterian evolution from three spiralian genomes.</title>
        <authorList>
            <person name="Simakov O."/>
            <person name="Marletaz F."/>
            <person name="Cho S.J."/>
            <person name="Edsinger-Gonzales E."/>
            <person name="Havlak P."/>
            <person name="Hellsten U."/>
            <person name="Kuo D.H."/>
            <person name="Larsson T."/>
            <person name="Lv J."/>
            <person name="Arendt D."/>
            <person name="Savage R."/>
            <person name="Osoegawa K."/>
            <person name="de Jong P."/>
            <person name="Grimwood J."/>
            <person name="Chapman J.A."/>
            <person name="Shapiro H."/>
            <person name="Aerts A."/>
            <person name="Otillar R.P."/>
            <person name="Terry A.Y."/>
            <person name="Boore J.L."/>
            <person name="Grigoriev I.V."/>
            <person name="Lindberg D.R."/>
            <person name="Seaver E.C."/>
            <person name="Weisblat D.A."/>
            <person name="Putnam N.H."/>
            <person name="Rokhsar D.S."/>
        </authorList>
    </citation>
    <scope>NUCLEOTIDE SEQUENCE</scope>
    <source>
        <strain evidence="8 10">I ESC-2004</strain>
    </source>
</reference>
<protein>
    <recommendedName>
        <fullName evidence="11">Sodium-dependent multivitamin transporter</fullName>
    </recommendedName>
</protein>
<accession>R7U823</accession>
<dbReference type="InterPro" id="IPR038377">
    <property type="entry name" value="Na/Glc_symporter_sf"/>
</dbReference>
<comment type="subcellular location">
    <subcellularLocation>
        <location evidence="1">Cell membrane</location>
        <topology evidence="1">Multi-pass membrane protein</topology>
    </subcellularLocation>
</comment>
<keyword evidence="6" id="KW-0739">Sodium transport</keyword>
<keyword evidence="5" id="KW-0406">Ion transport</keyword>
<dbReference type="EMBL" id="KB303969">
    <property type="protein sequence ID" value="ELU02515.1"/>
    <property type="molecule type" value="Genomic_DNA"/>
</dbReference>
<keyword evidence="4" id="KW-0915">Sodium</keyword>
<keyword evidence="7" id="KW-0812">Transmembrane</keyword>